<dbReference type="GO" id="GO:0016020">
    <property type="term" value="C:membrane"/>
    <property type="evidence" value="ECO:0007669"/>
    <property type="project" value="UniProtKB-SubCell"/>
</dbReference>
<dbReference type="Pfam" id="PF13855">
    <property type="entry name" value="LRR_8"/>
    <property type="match status" value="1"/>
</dbReference>
<evidence type="ECO:0000256" key="2">
    <source>
        <dbReference type="ARBA" id="ARBA00022614"/>
    </source>
</evidence>
<evidence type="ECO:0000256" key="4">
    <source>
        <dbReference type="ARBA" id="ARBA00022737"/>
    </source>
</evidence>
<dbReference type="FunFam" id="1.10.510.10:FF:000095">
    <property type="entry name" value="protein STRUBBELIG-RECEPTOR FAMILY 8"/>
    <property type="match status" value="1"/>
</dbReference>
<protein>
    <recommendedName>
        <fullName evidence="8">Protein kinase domain-containing protein</fullName>
    </recommendedName>
</protein>
<keyword evidence="2" id="KW-0433">Leucine-rich repeat</keyword>
<gene>
    <name evidence="9" type="ORF">Bca52824_082868</name>
</gene>
<dbReference type="InterPro" id="IPR011009">
    <property type="entry name" value="Kinase-like_dom_sf"/>
</dbReference>
<dbReference type="Gene3D" id="3.30.200.20">
    <property type="entry name" value="Phosphorylase Kinase, domain 1"/>
    <property type="match status" value="1"/>
</dbReference>
<comment type="subcellular location">
    <subcellularLocation>
        <location evidence="1">Membrane</location>
        <topology evidence="1">Single-pass type I membrane protein</topology>
    </subcellularLocation>
</comment>
<dbReference type="PROSITE" id="PS50011">
    <property type="entry name" value="PROTEIN_KINASE_DOM"/>
    <property type="match status" value="1"/>
</dbReference>
<dbReference type="PANTHER" id="PTHR48006">
    <property type="entry name" value="LEUCINE-RICH REPEAT-CONTAINING PROTEIN DDB_G0281931-RELATED"/>
    <property type="match status" value="1"/>
</dbReference>
<keyword evidence="4" id="KW-0677">Repeat</keyword>
<dbReference type="SUPFAM" id="SSF56112">
    <property type="entry name" value="Protein kinase-like (PK-like)"/>
    <property type="match status" value="1"/>
</dbReference>
<dbReference type="PANTHER" id="PTHR48006:SF91">
    <property type="entry name" value="PROTEIN KINASE-LIKE"/>
    <property type="match status" value="1"/>
</dbReference>
<keyword evidence="3" id="KW-0812">Transmembrane</keyword>
<evidence type="ECO:0000259" key="8">
    <source>
        <dbReference type="PROSITE" id="PS50011"/>
    </source>
</evidence>
<dbReference type="Gene3D" id="1.10.510.10">
    <property type="entry name" value="Transferase(Phosphotransferase) domain 1"/>
    <property type="match status" value="1"/>
</dbReference>
<keyword evidence="6" id="KW-0472">Membrane</keyword>
<name>A0A8X7PL86_BRACI</name>
<dbReference type="OrthoDB" id="4062651at2759"/>
<keyword evidence="10" id="KW-1185">Reference proteome</keyword>
<dbReference type="Pfam" id="PF00069">
    <property type="entry name" value="Pkinase"/>
    <property type="match status" value="1"/>
</dbReference>
<evidence type="ECO:0000256" key="3">
    <source>
        <dbReference type="ARBA" id="ARBA00022692"/>
    </source>
</evidence>
<dbReference type="SUPFAM" id="SSF52058">
    <property type="entry name" value="L domain-like"/>
    <property type="match status" value="1"/>
</dbReference>
<evidence type="ECO:0000256" key="7">
    <source>
        <dbReference type="SAM" id="MobiDB-lite"/>
    </source>
</evidence>
<dbReference type="AlphaFoldDB" id="A0A8X7PL86"/>
<evidence type="ECO:0000313" key="9">
    <source>
        <dbReference type="EMBL" id="KAG2252732.1"/>
    </source>
</evidence>
<dbReference type="FunFam" id="3.30.200.20:FF:000125">
    <property type="entry name" value="Protein STRUBBELIG-RECEPTOR FAMILY 8"/>
    <property type="match status" value="1"/>
</dbReference>
<dbReference type="GO" id="GO:0004672">
    <property type="term" value="F:protein kinase activity"/>
    <property type="evidence" value="ECO:0007669"/>
    <property type="project" value="InterPro"/>
</dbReference>
<feature type="region of interest" description="Disordered" evidence="7">
    <location>
        <begin position="97"/>
        <end position="129"/>
    </location>
</feature>
<dbReference type="Gene3D" id="3.80.10.10">
    <property type="entry name" value="Ribonuclease Inhibitor"/>
    <property type="match status" value="1"/>
</dbReference>
<proteinExistence type="predicted"/>
<organism evidence="9 10">
    <name type="scientific">Brassica carinata</name>
    <name type="common">Ethiopian mustard</name>
    <name type="synonym">Abyssinian cabbage</name>
    <dbReference type="NCBI Taxonomy" id="52824"/>
    <lineage>
        <taxon>Eukaryota</taxon>
        <taxon>Viridiplantae</taxon>
        <taxon>Streptophyta</taxon>
        <taxon>Embryophyta</taxon>
        <taxon>Tracheophyta</taxon>
        <taxon>Spermatophyta</taxon>
        <taxon>Magnoliopsida</taxon>
        <taxon>eudicotyledons</taxon>
        <taxon>Gunneridae</taxon>
        <taxon>Pentapetalae</taxon>
        <taxon>rosids</taxon>
        <taxon>malvids</taxon>
        <taxon>Brassicales</taxon>
        <taxon>Brassicaceae</taxon>
        <taxon>Brassiceae</taxon>
        <taxon>Brassica</taxon>
    </lineage>
</organism>
<evidence type="ECO:0000313" key="10">
    <source>
        <dbReference type="Proteomes" id="UP000886595"/>
    </source>
</evidence>
<accession>A0A8X7PL86</accession>
<feature type="domain" description="Protein kinase" evidence="8">
    <location>
        <begin position="175"/>
        <end position="446"/>
    </location>
</feature>
<comment type="caution">
    <text evidence="9">The sequence shown here is derived from an EMBL/GenBank/DDBJ whole genome shotgun (WGS) entry which is preliminary data.</text>
</comment>
<evidence type="ECO:0000256" key="5">
    <source>
        <dbReference type="ARBA" id="ARBA00022989"/>
    </source>
</evidence>
<dbReference type="GO" id="GO:0005524">
    <property type="term" value="F:ATP binding"/>
    <property type="evidence" value="ECO:0007669"/>
    <property type="project" value="InterPro"/>
</dbReference>
<evidence type="ECO:0000256" key="6">
    <source>
        <dbReference type="ARBA" id="ARBA00023136"/>
    </source>
</evidence>
<keyword evidence="5" id="KW-1133">Transmembrane helix</keyword>
<dbReference type="InterPro" id="IPR032675">
    <property type="entry name" value="LRR_dom_sf"/>
</dbReference>
<evidence type="ECO:0000256" key="1">
    <source>
        <dbReference type="ARBA" id="ARBA00004479"/>
    </source>
</evidence>
<dbReference type="Proteomes" id="UP000886595">
    <property type="component" value="Unassembled WGS sequence"/>
</dbReference>
<dbReference type="InterPro" id="IPR001611">
    <property type="entry name" value="Leu-rich_rpt"/>
</dbReference>
<dbReference type="EMBL" id="JAAMPC010000016">
    <property type="protein sequence ID" value="KAG2252732.1"/>
    <property type="molecule type" value="Genomic_DNA"/>
</dbReference>
<reference evidence="9 10" key="1">
    <citation type="submission" date="2020-02" db="EMBL/GenBank/DDBJ databases">
        <authorList>
            <person name="Ma Q."/>
            <person name="Huang Y."/>
            <person name="Song X."/>
            <person name="Pei D."/>
        </authorList>
    </citation>
    <scope>NUCLEOTIDE SEQUENCE [LARGE SCALE GENOMIC DNA]</scope>
    <source>
        <strain evidence="9">Sxm20200214</strain>
        <tissue evidence="9">Leaf</tissue>
    </source>
</reference>
<dbReference type="InterPro" id="IPR051824">
    <property type="entry name" value="LRR_Rcpt-Like_S/T_Kinase"/>
</dbReference>
<dbReference type="InterPro" id="IPR000719">
    <property type="entry name" value="Prot_kinase_dom"/>
</dbReference>
<sequence>METNLGQNKLDGELSDMFQKLSKLETVDFSLNKLSGKLPQSFANLTSLKKLHLQENRFKGDINVLRNLPIDDLNIEDNQFEGWIPNELKEIDSLLTGGGNDWSTETAPPPPPGVKYGRKSGGSNQEEGLKHSVSSRVMSFNDTEFANKLNAKRTTSTRAATEFELSDLQTATANFAPGNLLGEGSIGRVYRAKYPDGRTLAVKKIDSTLFDSGKSEGLTAIVMSVSKIRHQNIAELVGYCSEQGHNMLVYECFRNGSLHEFLHLSDCFSKPLTWNTRVRIALGTARAVEYLHEACSPSVMHKNIKSSNILLDADLNPRLSDYGLSKFYTRTSQNLGEGYNAPEAKNPDAYTPKSDVYSFGVVMLELLTGRVPFDGEKPRPERSLVRWATPQLHDIDALSNIADPALHGLYPPKSLSRFADIIALCVQVEPEFRPPMSEVVQALVRMVQRSSMKLKDDLRAHDEYDF</sequence>